<dbReference type="Pfam" id="PF09836">
    <property type="entry name" value="DUF2063"/>
    <property type="match status" value="1"/>
</dbReference>
<dbReference type="RefSeq" id="WP_198568688.1">
    <property type="nucleotide sequence ID" value="NZ_CP066167.1"/>
</dbReference>
<keyword evidence="3" id="KW-0238">DNA-binding</keyword>
<dbReference type="InterPro" id="IPR044922">
    <property type="entry name" value="DUF2063_N_sf"/>
</dbReference>
<reference evidence="3 4" key="1">
    <citation type="submission" date="2020-12" db="EMBL/GenBank/DDBJ databases">
        <authorList>
            <person name="Shan Y."/>
        </authorList>
    </citation>
    <scope>NUCLEOTIDE SEQUENCE [LARGE SCALE GENOMIC DNA]</scope>
    <source>
        <strain evidence="4">csc3.9</strain>
    </source>
</reference>
<organism evidence="3 4">
    <name type="scientific">Spongiibacter nanhainus</name>
    <dbReference type="NCBI Taxonomy" id="2794344"/>
    <lineage>
        <taxon>Bacteria</taxon>
        <taxon>Pseudomonadati</taxon>
        <taxon>Pseudomonadota</taxon>
        <taxon>Gammaproteobacteria</taxon>
        <taxon>Cellvibrionales</taxon>
        <taxon>Spongiibacteraceae</taxon>
        <taxon>Spongiibacter</taxon>
    </lineage>
</organism>
<dbReference type="InterPro" id="IPR018640">
    <property type="entry name" value="DUF2063"/>
</dbReference>
<dbReference type="Pfam" id="PF22106">
    <property type="entry name" value="NGO1945_C"/>
    <property type="match status" value="1"/>
</dbReference>
<dbReference type="Gene3D" id="1.10.150.690">
    <property type="entry name" value="DUF2063"/>
    <property type="match status" value="1"/>
</dbReference>
<dbReference type="InterPro" id="IPR054098">
    <property type="entry name" value="NGO1945-like_C"/>
</dbReference>
<dbReference type="Gene3D" id="3.90.930.50">
    <property type="match status" value="1"/>
</dbReference>
<evidence type="ECO:0000313" key="3">
    <source>
        <dbReference type="EMBL" id="QQD17186.1"/>
    </source>
</evidence>
<dbReference type="AlphaFoldDB" id="A0A7T4QYN0"/>
<dbReference type="KEGG" id="snan:I6N98_12520"/>
<proteinExistence type="predicted"/>
<accession>A0A7T4QYN0</accession>
<name>A0A7T4QYN0_9GAMM</name>
<dbReference type="EMBL" id="CP066167">
    <property type="protein sequence ID" value="QQD17186.1"/>
    <property type="molecule type" value="Genomic_DNA"/>
</dbReference>
<dbReference type="GO" id="GO:0003677">
    <property type="term" value="F:DNA binding"/>
    <property type="evidence" value="ECO:0007669"/>
    <property type="project" value="UniProtKB-KW"/>
</dbReference>
<feature type="domain" description="NGO1945-like C-terminal" evidence="2">
    <location>
        <begin position="143"/>
        <end position="237"/>
    </location>
</feature>
<dbReference type="Proteomes" id="UP000596063">
    <property type="component" value="Chromosome"/>
</dbReference>
<keyword evidence="4" id="KW-1185">Reference proteome</keyword>
<sequence length="244" mass="27684">MQDFQRVQKSLTEFVRDPLENAGPAGIESRRLGIYRDLLFKNIEGSLSNSFPVLRSIFNDETWLQMVRDFMRRHRCQSPYFVDLAEEFLDYLNHERQCASDPVFLRELAYYEWVELALDVAEEDLPPAQDLPDDLLNAPLQVSPLAWPLAFSFPVHLISSQFQPAKASDAPTCIVVYRNRSDEVAFLESNPVTLRLLELLDADAPTPAAALQRIAEEIGGEPAAIIEHGKALLAQLLELDILYL</sequence>
<evidence type="ECO:0000313" key="4">
    <source>
        <dbReference type="Proteomes" id="UP000596063"/>
    </source>
</evidence>
<gene>
    <name evidence="3" type="ORF">I6N98_12520</name>
</gene>
<evidence type="ECO:0000259" key="1">
    <source>
        <dbReference type="Pfam" id="PF09836"/>
    </source>
</evidence>
<feature type="domain" description="Putative DNA-binding" evidence="1">
    <location>
        <begin position="7"/>
        <end position="92"/>
    </location>
</feature>
<evidence type="ECO:0000259" key="2">
    <source>
        <dbReference type="Pfam" id="PF22106"/>
    </source>
</evidence>
<protein>
    <submittedName>
        <fullName evidence="3">Putative DNA-binding domain-containing protein</fullName>
    </submittedName>
</protein>